<evidence type="ECO:0000259" key="2">
    <source>
        <dbReference type="Pfam" id="PF00534"/>
    </source>
</evidence>
<sequence length="377" mass="42181">MRVYRLCPVYAPDFKYGGSVVADYELDKALVRLGHEINVITTSDDSENVGSRVIDGVAVTSYRSSRPLYALSAFALVRAAYKLFRTRSQVDIVWIGGVWNLFALLIPIFCRLLKIKYCISPHGMLVPLLIQMKSSFMKRAMLGFGLRSNIKHAHFVHCTVDSECSDVREVVGADVKFFVMPLCFDLTKFDVKDATPELNDKLRIGFVGRVTRKKRLDLLVESISLMSKCDRGRLEILVVGTDVEGLYDRSQKSFGCGEITYLGELYGDDLVELYKSLDVFVLTSESENFAISVVEAAYCSCALLLSRNVGVSTFFVDGQSMLICKLSAEDIAVKLRLLLHDRSLLCGLKIAAKQVSNQFSSNNFDHELLLKVINEQS</sequence>
<dbReference type="Pfam" id="PF13579">
    <property type="entry name" value="Glyco_trans_4_4"/>
    <property type="match status" value="1"/>
</dbReference>
<gene>
    <name evidence="4" type="ORF">MARGE09_P2536</name>
</gene>
<feature type="domain" description="Glycosyltransferase subfamily 4-like N-terminal" evidence="3">
    <location>
        <begin position="18"/>
        <end position="181"/>
    </location>
</feature>
<reference evidence="4 5" key="1">
    <citation type="journal article" date="2022" name="IScience">
        <title>An ultrasensitive nanofiber-based assay for enzymatic hydrolysis and deep-sea microbial degradation of cellulose.</title>
        <authorList>
            <person name="Tsudome M."/>
            <person name="Tachioka M."/>
            <person name="Miyazaki M."/>
            <person name="Uchimura K."/>
            <person name="Tsuda M."/>
            <person name="Takaki Y."/>
            <person name="Deguchi S."/>
        </authorList>
    </citation>
    <scope>NUCLEOTIDE SEQUENCE [LARGE SCALE GENOMIC DNA]</scope>
    <source>
        <strain evidence="4 5">GE09</strain>
    </source>
</reference>
<evidence type="ECO:0000256" key="1">
    <source>
        <dbReference type="SAM" id="Phobius"/>
    </source>
</evidence>
<dbReference type="PANTHER" id="PTHR45947">
    <property type="entry name" value="SULFOQUINOVOSYL TRANSFERASE SQD2"/>
    <property type="match status" value="1"/>
</dbReference>
<dbReference type="InterPro" id="IPR050194">
    <property type="entry name" value="Glycosyltransferase_grp1"/>
</dbReference>
<accession>A0AAN1WIP6</accession>
<dbReference type="Proteomes" id="UP001320119">
    <property type="component" value="Chromosome"/>
</dbReference>
<dbReference type="Pfam" id="PF00534">
    <property type="entry name" value="Glycos_transf_1"/>
    <property type="match status" value="1"/>
</dbReference>
<dbReference type="KEGG" id="marq:MARGE09_P2536"/>
<keyword evidence="5" id="KW-1185">Reference proteome</keyword>
<feature type="transmembrane region" description="Helical" evidence="1">
    <location>
        <begin position="92"/>
        <end position="109"/>
    </location>
</feature>
<protein>
    <recommendedName>
        <fullName evidence="6">Glycosyltransferase</fullName>
    </recommendedName>
</protein>
<organism evidence="4 5">
    <name type="scientific">Marinagarivorans cellulosilyticus</name>
    <dbReference type="NCBI Taxonomy" id="2721545"/>
    <lineage>
        <taxon>Bacteria</taxon>
        <taxon>Pseudomonadati</taxon>
        <taxon>Pseudomonadota</taxon>
        <taxon>Gammaproteobacteria</taxon>
        <taxon>Cellvibrionales</taxon>
        <taxon>Cellvibrionaceae</taxon>
        <taxon>Marinagarivorans</taxon>
    </lineage>
</organism>
<keyword evidence="1" id="KW-0472">Membrane</keyword>
<keyword evidence="1" id="KW-1133">Transmembrane helix</keyword>
<dbReference type="InterPro" id="IPR001296">
    <property type="entry name" value="Glyco_trans_1"/>
</dbReference>
<dbReference type="PANTHER" id="PTHR45947:SF3">
    <property type="entry name" value="SULFOQUINOVOSYL TRANSFERASE SQD2"/>
    <property type="match status" value="1"/>
</dbReference>
<dbReference type="SUPFAM" id="SSF53756">
    <property type="entry name" value="UDP-Glycosyltransferase/glycogen phosphorylase"/>
    <property type="match status" value="1"/>
</dbReference>
<dbReference type="EMBL" id="AP023086">
    <property type="protein sequence ID" value="BCD98335.1"/>
    <property type="molecule type" value="Genomic_DNA"/>
</dbReference>
<evidence type="ECO:0000313" key="5">
    <source>
        <dbReference type="Proteomes" id="UP001320119"/>
    </source>
</evidence>
<keyword evidence="1" id="KW-0812">Transmembrane</keyword>
<feature type="domain" description="Glycosyl transferase family 1" evidence="2">
    <location>
        <begin position="196"/>
        <end position="350"/>
    </location>
</feature>
<dbReference type="GO" id="GO:0016757">
    <property type="term" value="F:glycosyltransferase activity"/>
    <property type="evidence" value="ECO:0007669"/>
    <property type="project" value="InterPro"/>
</dbReference>
<dbReference type="AlphaFoldDB" id="A0AAN1WIP6"/>
<evidence type="ECO:0008006" key="6">
    <source>
        <dbReference type="Google" id="ProtNLM"/>
    </source>
</evidence>
<dbReference type="InterPro" id="IPR028098">
    <property type="entry name" value="Glyco_trans_4-like_N"/>
</dbReference>
<evidence type="ECO:0000259" key="3">
    <source>
        <dbReference type="Pfam" id="PF13579"/>
    </source>
</evidence>
<dbReference type="Gene3D" id="3.40.50.2000">
    <property type="entry name" value="Glycogen Phosphorylase B"/>
    <property type="match status" value="2"/>
</dbReference>
<name>A0AAN1WIP6_9GAMM</name>
<proteinExistence type="predicted"/>
<evidence type="ECO:0000313" key="4">
    <source>
        <dbReference type="EMBL" id="BCD98335.1"/>
    </source>
</evidence>